<evidence type="ECO:0000313" key="14">
    <source>
        <dbReference type="EMBL" id="PWN33094.1"/>
    </source>
</evidence>
<sequence>MTNLTLYTTTAVLLLDVDGNRLLAKYYQPPHAPAPPPAGSTNATSTAALPVHNAHGNQPPQLSAHNPFGTFKEQRTFEKAIWEKTRRASGDIILFDGHLVLFKTSLDAILFVIGPAAENELMLSGLLSSLNDSITMLLHGGQLDKRAVLENLDLVSLAVDETVDDGIILETDSTTVSSRVSRPRPDATDIQINEQTIMNAYSNLKERVTQRILQGGL</sequence>
<keyword evidence="10 12" id="KW-0968">Cytoplasmic vesicle</keyword>
<accession>A0A316V7C7</accession>
<dbReference type="GO" id="GO:0000139">
    <property type="term" value="C:Golgi membrane"/>
    <property type="evidence" value="ECO:0007669"/>
    <property type="project" value="UniProtKB-SubCell"/>
</dbReference>
<dbReference type="STRING" id="1280837.A0A316V7C7"/>
<evidence type="ECO:0000256" key="4">
    <source>
        <dbReference type="ARBA" id="ARBA00022448"/>
    </source>
</evidence>
<keyword evidence="4 12" id="KW-0813">Transport</keyword>
<evidence type="ECO:0000256" key="10">
    <source>
        <dbReference type="ARBA" id="ARBA00023329"/>
    </source>
</evidence>
<comment type="subunit">
    <text evidence="3 12">Oligomeric complex that consists of at least the alpha, beta, beta', gamma, delta, epsilon and zeta subunits.</text>
</comment>
<dbReference type="EMBL" id="KZ819605">
    <property type="protein sequence ID" value="PWN33094.1"/>
    <property type="molecule type" value="Genomic_DNA"/>
</dbReference>
<keyword evidence="6 12" id="KW-0931">ER-Golgi transport</keyword>
<dbReference type="PANTHER" id="PTHR11043">
    <property type="entry name" value="ZETA-COAT PROTEIN"/>
    <property type="match status" value="1"/>
</dbReference>
<evidence type="ECO:0000256" key="5">
    <source>
        <dbReference type="ARBA" id="ARBA00022490"/>
    </source>
</evidence>
<reference evidence="14 15" key="1">
    <citation type="journal article" date="2018" name="Mol. Biol. Evol.">
        <title>Broad Genomic Sampling Reveals a Smut Pathogenic Ancestry of the Fungal Clade Ustilaginomycotina.</title>
        <authorList>
            <person name="Kijpornyongpan T."/>
            <person name="Mondo S.J."/>
            <person name="Barry K."/>
            <person name="Sandor L."/>
            <person name="Lee J."/>
            <person name="Lipzen A."/>
            <person name="Pangilinan J."/>
            <person name="LaButti K."/>
            <person name="Hainaut M."/>
            <person name="Henrissat B."/>
            <person name="Grigoriev I.V."/>
            <person name="Spatafora J.W."/>
            <person name="Aime M.C."/>
        </authorList>
    </citation>
    <scope>NUCLEOTIDE SEQUENCE [LARGE SCALE GENOMIC DNA]</scope>
    <source>
        <strain evidence="14 15">MCA 3882</strain>
    </source>
</reference>
<dbReference type="RefSeq" id="XP_025353396.1">
    <property type="nucleotide sequence ID" value="XM_025497917.1"/>
</dbReference>
<dbReference type="GO" id="GO:0030126">
    <property type="term" value="C:COPI vesicle coat"/>
    <property type="evidence" value="ECO:0007669"/>
    <property type="project" value="UniProtKB-UniRule"/>
</dbReference>
<evidence type="ECO:0000256" key="1">
    <source>
        <dbReference type="ARBA" id="ARBA00004255"/>
    </source>
</evidence>
<name>A0A316V7C7_9BASI</name>
<organism evidence="14 15">
    <name type="scientific">Meira miltonrushii</name>
    <dbReference type="NCBI Taxonomy" id="1280837"/>
    <lineage>
        <taxon>Eukaryota</taxon>
        <taxon>Fungi</taxon>
        <taxon>Dikarya</taxon>
        <taxon>Basidiomycota</taxon>
        <taxon>Ustilaginomycotina</taxon>
        <taxon>Exobasidiomycetes</taxon>
        <taxon>Exobasidiales</taxon>
        <taxon>Brachybasidiaceae</taxon>
        <taxon>Meira</taxon>
    </lineage>
</organism>
<gene>
    <name evidence="14" type="ORF">FA14DRAFT_157776</name>
</gene>
<evidence type="ECO:0000256" key="8">
    <source>
        <dbReference type="ARBA" id="ARBA00023034"/>
    </source>
</evidence>
<proteinExistence type="inferred from homology"/>
<evidence type="ECO:0000256" key="7">
    <source>
        <dbReference type="ARBA" id="ARBA00022927"/>
    </source>
</evidence>
<evidence type="ECO:0000256" key="6">
    <source>
        <dbReference type="ARBA" id="ARBA00022892"/>
    </source>
</evidence>
<keyword evidence="9 12" id="KW-0472">Membrane</keyword>
<comment type="subcellular location">
    <subcellularLocation>
        <location evidence="12">Cytoplasm</location>
    </subcellularLocation>
    <subcellularLocation>
        <location evidence="1 12">Golgi apparatus membrane</location>
        <topology evidence="1 12">Peripheral membrane protein</topology>
        <orientation evidence="1 12">Cytoplasmic side</orientation>
    </subcellularLocation>
    <subcellularLocation>
        <location evidence="12">Cytoplasmic vesicle</location>
        <location evidence="12">COPI-coated vesicle membrane</location>
        <topology evidence="12">Peripheral membrane protein</topology>
        <orientation evidence="12">Cytoplasmic side</orientation>
    </subcellularLocation>
</comment>
<keyword evidence="8 12" id="KW-0333">Golgi apparatus</keyword>
<dbReference type="PANTHER" id="PTHR11043:SF0">
    <property type="entry name" value="COATOMER SUBUNIT ZETA"/>
    <property type="match status" value="1"/>
</dbReference>
<dbReference type="InParanoid" id="A0A316V7C7"/>
<dbReference type="SUPFAM" id="SSF64356">
    <property type="entry name" value="SNARE-like"/>
    <property type="match status" value="1"/>
</dbReference>
<dbReference type="GO" id="GO:0006891">
    <property type="term" value="P:intra-Golgi vesicle-mediated transport"/>
    <property type="evidence" value="ECO:0007669"/>
    <property type="project" value="TreeGrafter"/>
</dbReference>
<keyword evidence="5 12" id="KW-0963">Cytoplasm</keyword>
<dbReference type="Gene3D" id="3.30.450.60">
    <property type="match status" value="1"/>
</dbReference>
<evidence type="ECO:0000256" key="12">
    <source>
        <dbReference type="RuleBase" id="RU366053"/>
    </source>
</evidence>
<evidence type="ECO:0000256" key="9">
    <source>
        <dbReference type="ARBA" id="ARBA00023136"/>
    </source>
</evidence>
<dbReference type="Pfam" id="PF01217">
    <property type="entry name" value="Clat_adaptor_s"/>
    <property type="match status" value="1"/>
</dbReference>
<dbReference type="AlphaFoldDB" id="A0A316V7C7"/>
<comment type="similarity">
    <text evidence="2 12">Belongs to the adaptor complexes small subunit family.</text>
</comment>
<dbReference type="FunCoup" id="A0A316V7C7">
    <property type="interactions" value="184"/>
</dbReference>
<dbReference type="InterPro" id="IPR039652">
    <property type="entry name" value="Coatomer_zeta"/>
</dbReference>
<protein>
    <recommendedName>
        <fullName evidence="12">Coatomer subunit zeta</fullName>
    </recommendedName>
</protein>
<evidence type="ECO:0000313" key="15">
    <source>
        <dbReference type="Proteomes" id="UP000245771"/>
    </source>
</evidence>
<dbReference type="FunFam" id="3.30.450.60:FF:000013">
    <property type="entry name" value="Coatomer subunit zeta"/>
    <property type="match status" value="1"/>
</dbReference>
<dbReference type="GeneID" id="37019698"/>
<dbReference type="GO" id="GO:0006890">
    <property type="term" value="P:retrograde vesicle-mediated transport, Golgi to endoplasmic reticulum"/>
    <property type="evidence" value="ECO:0007669"/>
    <property type="project" value="UniProtKB-UniRule"/>
</dbReference>
<feature type="domain" description="AP complex mu/sigma subunit" evidence="13">
    <location>
        <begin position="71"/>
        <end position="181"/>
    </location>
</feature>
<evidence type="ECO:0000256" key="3">
    <source>
        <dbReference type="ARBA" id="ARBA00011775"/>
    </source>
</evidence>
<evidence type="ECO:0000256" key="11">
    <source>
        <dbReference type="ARBA" id="ARBA00045555"/>
    </source>
</evidence>
<dbReference type="OrthoDB" id="10249988at2759"/>
<keyword evidence="7 12" id="KW-0653">Protein transport</keyword>
<dbReference type="InterPro" id="IPR022775">
    <property type="entry name" value="AP_mu_sigma_su"/>
</dbReference>
<keyword evidence="15" id="KW-1185">Reference proteome</keyword>
<evidence type="ECO:0000256" key="2">
    <source>
        <dbReference type="ARBA" id="ARBA00006972"/>
    </source>
</evidence>
<dbReference type="Proteomes" id="UP000245771">
    <property type="component" value="Unassembled WGS sequence"/>
</dbReference>
<comment type="function">
    <text evidence="11">The coatomer is a cytosolic protein complex that binds to dilysine motifs and reversibly associates with Golgi non-clathrin-coated vesicles, which further mediate biosynthetic protein transport from the ER, via the Golgi up to the trans Golgi network. Coatomer complex is required for budding from Golgi membranes, and is essential for the retrograde Golgi-to-ER transport of dilysine-tagged proteins. The zeta subunit may be involved in regulating the coat assembly and, hence, the rate of biosynthetic protein transport due to its association-dissociation properties with the coatomer complex.</text>
</comment>
<evidence type="ECO:0000259" key="13">
    <source>
        <dbReference type="Pfam" id="PF01217"/>
    </source>
</evidence>
<dbReference type="InterPro" id="IPR011012">
    <property type="entry name" value="Longin-like_dom_sf"/>
</dbReference>
<dbReference type="GO" id="GO:0006886">
    <property type="term" value="P:intracellular protein transport"/>
    <property type="evidence" value="ECO:0007669"/>
    <property type="project" value="TreeGrafter"/>
</dbReference>